<feature type="chain" id="PRO_5040161510" evidence="5">
    <location>
        <begin position="29"/>
        <end position="309"/>
    </location>
</feature>
<dbReference type="PANTHER" id="PTHR45856">
    <property type="entry name" value="ALPHA/BETA-HYDROLASES SUPERFAMILY PROTEIN"/>
    <property type="match status" value="1"/>
</dbReference>
<dbReference type="CDD" id="cd00519">
    <property type="entry name" value="Lipase_3"/>
    <property type="match status" value="1"/>
</dbReference>
<gene>
    <name evidence="7" type="ORF">BDN70DRAFT_795833</name>
</gene>
<evidence type="ECO:0000256" key="3">
    <source>
        <dbReference type="ARBA" id="ARBA00047591"/>
    </source>
</evidence>
<keyword evidence="5" id="KW-0732">Signal</keyword>
<evidence type="ECO:0000256" key="4">
    <source>
        <dbReference type="ARBA" id="ARBA00048461"/>
    </source>
</evidence>
<protein>
    <submittedName>
        <fullName evidence="7">Lipase class 3 family protein</fullName>
    </submittedName>
</protein>
<keyword evidence="8" id="KW-1185">Reference proteome</keyword>
<dbReference type="Pfam" id="PF01764">
    <property type="entry name" value="Lipase_3"/>
    <property type="match status" value="1"/>
</dbReference>
<comment type="caution">
    <text evidence="7">The sequence shown here is derived from an EMBL/GenBank/DDBJ whole genome shotgun (WGS) entry which is preliminary data.</text>
</comment>
<proteinExistence type="inferred from homology"/>
<keyword evidence="1" id="KW-1015">Disulfide bond</keyword>
<sequence>MVALSYFFPNSVLFTLLEISLLSINAAGTPIRRQAAFSTLSPVQIAAFKPFTFYASTAYCQPSKILSWTCGANCNANPTFKPVASGGNGVNVQFWYVGYDPTLKTVIVGHQGTDPSKVVPLLTDAKVALRPLSSSLFPGVPSTIKVHDGFANEHAKTATAVLAAVKKALQQSKFNKVTLVGHSLGKNLGGALSLLESVYLPLFLPTVTFRMIGYGTPRVGNQAFATYIDQHVNLDRVNNLDDVVPILPGRFLGFHHPSGEKHIQPNKSWIVCLGDDNTDDRCSTGDVGNIFEGDVSDHDGPYDGVTMGC</sequence>
<dbReference type="InterPro" id="IPR002921">
    <property type="entry name" value="Fungal_lipase-type"/>
</dbReference>
<feature type="signal peptide" evidence="5">
    <location>
        <begin position="1"/>
        <end position="28"/>
    </location>
</feature>
<evidence type="ECO:0000313" key="8">
    <source>
        <dbReference type="Proteomes" id="UP000807469"/>
    </source>
</evidence>
<evidence type="ECO:0000256" key="2">
    <source>
        <dbReference type="ARBA" id="ARBA00043996"/>
    </source>
</evidence>
<evidence type="ECO:0000259" key="6">
    <source>
        <dbReference type="Pfam" id="PF01764"/>
    </source>
</evidence>
<dbReference type="InterPro" id="IPR051218">
    <property type="entry name" value="Sec_MonoDiacylglyc_Lipase"/>
</dbReference>
<name>A0A9P5ZEB9_9AGAR</name>
<evidence type="ECO:0000256" key="5">
    <source>
        <dbReference type="SAM" id="SignalP"/>
    </source>
</evidence>
<evidence type="ECO:0000313" key="7">
    <source>
        <dbReference type="EMBL" id="KAF9485578.1"/>
    </source>
</evidence>
<dbReference type="Proteomes" id="UP000807469">
    <property type="component" value="Unassembled WGS sequence"/>
</dbReference>
<dbReference type="AlphaFoldDB" id="A0A9P5ZEB9"/>
<organism evidence="7 8">
    <name type="scientific">Pholiota conissans</name>
    <dbReference type="NCBI Taxonomy" id="109636"/>
    <lineage>
        <taxon>Eukaryota</taxon>
        <taxon>Fungi</taxon>
        <taxon>Dikarya</taxon>
        <taxon>Basidiomycota</taxon>
        <taxon>Agaricomycotina</taxon>
        <taxon>Agaricomycetes</taxon>
        <taxon>Agaricomycetidae</taxon>
        <taxon>Agaricales</taxon>
        <taxon>Agaricineae</taxon>
        <taxon>Strophariaceae</taxon>
        <taxon>Pholiota</taxon>
    </lineage>
</organism>
<accession>A0A9P5ZEB9</accession>
<dbReference type="InterPro" id="IPR029058">
    <property type="entry name" value="AB_hydrolase_fold"/>
</dbReference>
<dbReference type="SUPFAM" id="SSF53474">
    <property type="entry name" value="alpha/beta-Hydrolases"/>
    <property type="match status" value="1"/>
</dbReference>
<reference evidence="7" key="1">
    <citation type="submission" date="2020-11" db="EMBL/GenBank/DDBJ databases">
        <authorList>
            <consortium name="DOE Joint Genome Institute"/>
            <person name="Ahrendt S."/>
            <person name="Riley R."/>
            <person name="Andreopoulos W."/>
            <person name="Labutti K."/>
            <person name="Pangilinan J."/>
            <person name="Ruiz-Duenas F.J."/>
            <person name="Barrasa J.M."/>
            <person name="Sanchez-Garcia M."/>
            <person name="Camarero S."/>
            <person name="Miyauchi S."/>
            <person name="Serrano A."/>
            <person name="Linde D."/>
            <person name="Babiker R."/>
            <person name="Drula E."/>
            <person name="Ayuso-Fernandez I."/>
            <person name="Pacheco R."/>
            <person name="Padilla G."/>
            <person name="Ferreira P."/>
            <person name="Barriuso J."/>
            <person name="Kellner H."/>
            <person name="Castanera R."/>
            <person name="Alfaro M."/>
            <person name="Ramirez L."/>
            <person name="Pisabarro A.G."/>
            <person name="Kuo A."/>
            <person name="Tritt A."/>
            <person name="Lipzen A."/>
            <person name="He G."/>
            <person name="Yan M."/>
            <person name="Ng V."/>
            <person name="Cullen D."/>
            <person name="Martin F."/>
            <person name="Rosso M.-N."/>
            <person name="Henrissat B."/>
            <person name="Hibbett D."/>
            <person name="Martinez A.T."/>
            <person name="Grigoriev I.V."/>
        </authorList>
    </citation>
    <scope>NUCLEOTIDE SEQUENCE</scope>
    <source>
        <strain evidence="7">CIRM-BRFM 674</strain>
    </source>
</reference>
<comment type="catalytic activity">
    <reaction evidence="3">
        <text>a diacylglycerol + H2O = a monoacylglycerol + a fatty acid + H(+)</text>
        <dbReference type="Rhea" id="RHEA:32731"/>
        <dbReference type="ChEBI" id="CHEBI:15377"/>
        <dbReference type="ChEBI" id="CHEBI:15378"/>
        <dbReference type="ChEBI" id="CHEBI:17408"/>
        <dbReference type="ChEBI" id="CHEBI:18035"/>
        <dbReference type="ChEBI" id="CHEBI:28868"/>
    </reaction>
</comment>
<comment type="similarity">
    <text evidence="2">Belongs to the AB hydrolase superfamily. Lipase family. Class 3 subfamily.</text>
</comment>
<evidence type="ECO:0000256" key="1">
    <source>
        <dbReference type="ARBA" id="ARBA00023157"/>
    </source>
</evidence>
<dbReference type="EMBL" id="MU155135">
    <property type="protein sequence ID" value="KAF9485578.1"/>
    <property type="molecule type" value="Genomic_DNA"/>
</dbReference>
<feature type="domain" description="Fungal lipase-type" evidence="6">
    <location>
        <begin position="111"/>
        <end position="250"/>
    </location>
</feature>
<dbReference type="PANTHER" id="PTHR45856:SF25">
    <property type="entry name" value="FUNGAL LIPASE-LIKE DOMAIN-CONTAINING PROTEIN"/>
    <property type="match status" value="1"/>
</dbReference>
<comment type="catalytic activity">
    <reaction evidence="4">
        <text>a monoacylglycerol + H2O = glycerol + a fatty acid + H(+)</text>
        <dbReference type="Rhea" id="RHEA:15245"/>
        <dbReference type="ChEBI" id="CHEBI:15377"/>
        <dbReference type="ChEBI" id="CHEBI:15378"/>
        <dbReference type="ChEBI" id="CHEBI:17408"/>
        <dbReference type="ChEBI" id="CHEBI:17754"/>
        <dbReference type="ChEBI" id="CHEBI:28868"/>
    </reaction>
</comment>
<dbReference type="Gene3D" id="3.40.50.1820">
    <property type="entry name" value="alpha/beta hydrolase"/>
    <property type="match status" value="1"/>
</dbReference>
<dbReference type="GO" id="GO:0006629">
    <property type="term" value="P:lipid metabolic process"/>
    <property type="evidence" value="ECO:0007669"/>
    <property type="project" value="InterPro"/>
</dbReference>
<dbReference type="OrthoDB" id="426718at2759"/>